<feature type="domain" description="NAD-dependent epimerase/dehydratase" evidence="4">
    <location>
        <begin position="47"/>
        <end position="283"/>
    </location>
</feature>
<proteinExistence type="inferred from homology"/>
<feature type="domain" description="NAD-dependent epimerase/dehydratase" evidence="4">
    <location>
        <begin position="321"/>
        <end position="561"/>
    </location>
</feature>
<feature type="domain" description="NAD-dependent epimerase/dehydratase" evidence="4">
    <location>
        <begin position="1328"/>
        <end position="1566"/>
    </location>
</feature>
<dbReference type="GO" id="GO:0016616">
    <property type="term" value="F:oxidoreductase activity, acting on the CH-OH group of donors, NAD or NADP as acceptor"/>
    <property type="evidence" value="ECO:0007669"/>
    <property type="project" value="TreeGrafter"/>
</dbReference>
<evidence type="ECO:0000256" key="1">
    <source>
        <dbReference type="ARBA" id="ARBA00022857"/>
    </source>
</evidence>
<dbReference type="PANTHER" id="PTHR10366">
    <property type="entry name" value="NAD DEPENDENT EPIMERASE/DEHYDRATASE"/>
    <property type="match status" value="1"/>
</dbReference>
<dbReference type="EMBL" id="JAQIZT010000009">
    <property type="protein sequence ID" value="KAJ6984789.1"/>
    <property type="molecule type" value="Genomic_DNA"/>
</dbReference>
<evidence type="ECO:0000256" key="2">
    <source>
        <dbReference type="ARBA" id="ARBA00023002"/>
    </source>
</evidence>
<dbReference type="FunFam" id="3.40.50.720:FF:000085">
    <property type="entry name" value="Dihydroflavonol reductase"/>
    <property type="match status" value="5"/>
</dbReference>
<dbReference type="Gene3D" id="3.40.50.720">
    <property type="entry name" value="NAD(P)-binding Rossmann-like Domain"/>
    <property type="match status" value="6"/>
</dbReference>
<name>A0AAD6QA14_9ROSI</name>
<keyword evidence="6" id="KW-1185">Reference proteome</keyword>
<dbReference type="PANTHER" id="PTHR10366:SF575">
    <property type="entry name" value="NAD-DEPENDENT EPIMERASE_DEHYDRATASE DOMAIN-CONTAINING PROTEIN"/>
    <property type="match status" value="1"/>
</dbReference>
<keyword evidence="1" id="KW-0521">NADP</keyword>
<dbReference type="Pfam" id="PF01370">
    <property type="entry name" value="Epimerase"/>
    <property type="match status" value="5"/>
</dbReference>
<keyword evidence="2" id="KW-0560">Oxidoreductase</keyword>
<sequence>MLFLNAQTLTNEWRRKSRGSGYIATWLVKLLLLRGYTVKATVRDPRGSGYIASWLVKLLLHRGYTVKATVRDPNDPKRTEHLLNLDGAKERLHLFKANLVEEGSFDPVVDGCESVFHVASPVFLGTNDPQADLIEPAVKGTLNVLKSCAKFPSVKRVILTSSMASVAFNGKPLTPDVVVDETWFSDSAFCVSNKLWYMASKTLAEEAAWKFAKETGIDMVTINPGFVIGPLLQPTLNSSAELFLDHISGGAQGAPRLPSEIYRFVDVRDVAYAHIQALEIPSASGRYCLVGRVTNVSDAVKIAHELYPTLPLPENGEGKVVCVTGGSGYIASWLVKLLLHRGYTVKATVRDPNDPKRTEHLLNLDGAKERLHLFKANLVEEGSFDPVVDGCESVFHVASPVLLGTNIDPQADLIEPAVKGTLNVLKSCAKFPSVKRVILTSSMASVAFSGKPLTPDVVVDETWFSDSAFCVSNKLWYMASKTLAEEAAWKFAKEKGIDMVTINPGFVIGPLLQPTLKSTAELFLDHINGGAPGLPSEIYRFVDVRDVAYAHIQALEIPSASGRYCVVGRVTHFSDAVKIAHELYPTLPLPEKCADDKPSPLNYEVSKAKAKTLGLDFTPLEVSVKDTIESLKEKGFLNKMSGEGKVVSVTGASGYIASWLVKLLLERGYTVKASVRDPNDAKKTEHLLALDGAKERLQLFKADLLDEGSFDPVVEGCECVFHTASPFYFTVNDPQAELVDPALKGTVNVLRSCTKIPSIKRVVITSSMAAVVFNGKSLAPDVVVDETWFSDSDFCEKSKLWYHLSKTLAEEAAWKFTKENGIDMVTLNPGLVIGPLLQPTLNQSAESVLDLINGAKSYPNTTYRWVDVRDVANAHIYALENPSANGRYCLVGTVIHSSEAVKILSKLYPDLTIPKQCADDKPPMPKYQVSKERAASLGVKYTPLEERISSLVSYRAVATATERMSRGGDGKVVCVTGGSGYIASWLVKLLLQRGYTVKTTVRDPNDPKKTEHLLALDGAKERLHLFKANLLEEGAFDPVVDGCEGVFHTASPVSFSPNDDPQVDLIDPALKGTLNVLRSCAKVHSIRRVVLTSSSAACIYSGKPLNHDVVIDETWHSDPAICKELKAWYALSKTLAEEAAWNFAKENATDLVTLHPSFVIGPLLQPTLNLSVEMILNLVNGAETYPNEYYRCIDVRDVANAHIQAFEIPSASGRYGLTAYATTFSEVLKIIRENYPTLRLPEKSTESKFKPYQVSKEKAKTLDRAESVTLCFYLVFGPPALQEYLVRVCSKVLLHLLTFYEGISSLVSYRAVATGTERMNRGGDGKVVCVTGGSGYIASWLVKLLLQRGYTVKTTVRDPNDPKKTEHLLALDGAKERLHLFKANLLEEGAFDPVVDGCEGVFHTASPVSFSPNVDPQVDLIDPALKGTLNVLRSCAKVHSIRRVVLTSSSAACIYSGKPLNHDVVVDETWHSDPAICKELKAWYPLSKTLAEEAAWNFAKENATDLVTVHPSFVIGPLLQPTLNFSVEMILDLVNGAETYPDGYYTCIDVRDVANAHIQAFEIPSASGRYGLTANVISFSEVLKIIREKYPTLRLPEKSTESKFKPYQPYQVSKEKAKTLGINFTPLDLSLDLRFEVYFLSMRCQDIVNIWKSCNEFRC</sequence>
<evidence type="ECO:0000259" key="4">
    <source>
        <dbReference type="Pfam" id="PF01370"/>
    </source>
</evidence>
<evidence type="ECO:0000313" key="6">
    <source>
        <dbReference type="Proteomes" id="UP001164929"/>
    </source>
</evidence>
<dbReference type="Proteomes" id="UP001164929">
    <property type="component" value="Chromosome 9"/>
</dbReference>
<gene>
    <name evidence="5" type="ORF">NC653_022941</name>
</gene>
<feature type="domain" description="NAD-dependent epimerase/dehydratase" evidence="4">
    <location>
        <begin position="973"/>
        <end position="1211"/>
    </location>
</feature>
<dbReference type="CDD" id="cd08958">
    <property type="entry name" value="FR_SDR_e"/>
    <property type="match status" value="5"/>
</dbReference>
<protein>
    <recommendedName>
        <fullName evidence="4">NAD-dependent epimerase/dehydratase domain-containing protein</fullName>
    </recommendedName>
</protein>
<reference evidence="5" key="1">
    <citation type="journal article" date="2023" name="Mol. Ecol. Resour.">
        <title>Chromosome-level genome assembly of a triploid poplar Populus alba 'Berolinensis'.</title>
        <authorList>
            <person name="Chen S."/>
            <person name="Yu Y."/>
            <person name="Wang X."/>
            <person name="Wang S."/>
            <person name="Zhang T."/>
            <person name="Zhou Y."/>
            <person name="He R."/>
            <person name="Meng N."/>
            <person name="Wang Y."/>
            <person name="Liu W."/>
            <person name="Liu Z."/>
            <person name="Liu J."/>
            <person name="Guo Q."/>
            <person name="Huang H."/>
            <person name="Sederoff R.R."/>
            <person name="Wang G."/>
            <person name="Qu G."/>
            <person name="Chen S."/>
        </authorList>
    </citation>
    <scope>NUCLEOTIDE SEQUENCE</scope>
    <source>
        <strain evidence="5">SC-2020</strain>
    </source>
</reference>
<dbReference type="InterPro" id="IPR036291">
    <property type="entry name" value="NAD(P)-bd_dom_sf"/>
</dbReference>
<accession>A0AAD6QA14</accession>
<dbReference type="InterPro" id="IPR050425">
    <property type="entry name" value="NAD(P)_dehydrat-like"/>
</dbReference>
<dbReference type="SUPFAM" id="SSF51735">
    <property type="entry name" value="NAD(P)-binding Rossmann-fold domains"/>
    <property type="match status" value="5"/>
</dbReference>
<feature type="domain" description="NAD-dependent epimerase/dehydratase" evidence="4">
    <location>
        <begin position="648"/>
        <end position="885"/>
    </location>
</feature>
<organism evidence="5 6">
    <name type="scientific">Populus alba x Populus x berolinensis</name>
    <dbReference type="NCBI Taxonomy" id="444605"/>
    <lineage>
        <taxon>Eukaryota</taxon>
        <taxon>Viridiplantae</taxon>
        <taxon>Streptophyta</taxon>
        <taxon>Embryophyta</taxon>
        <taxon>Tracheophyta</taxon>
        <taxon>Spermatophyta</taxon>
        <taxon>Magnoliopsida</taxon>
        <taxon>eudicotyledons</taxon>
        <taxon>Gunneridae</taxon>
        <taxon>Pentapetalae</taxon>
        <taxon>rosids</taxon>
        <taxon>fabids</taxon>
        <taxon>Malpighiales</taxon>
        <taxon>Salicaceae</taxon>
        <taxon>Saliceae</taxon>
        <taxon>Populus</taxon>
    </lineage>
</organism>
<evidence type="ECO:0000313" key="5">
    <source>
        <dbReference type="EMBL" id="KAJ6984789.1"/>
    </source>
</evidence>
<comment type="caution">
    <text evidence="5">The sequence shown here is derived from an EMBL/GenBank/DDBJ whole genome shotgun (WGS) entry which is preliminary data.</text>
</comment>
<evidence type="ECO:0000256" key="3">
    <source>
        <dbReference type="ARBA" id="ARBA00023445"/>
    </source>
</evidence>
<comment type="similarity">
    <text evidence="3">Belongs to the NAD(P)-dependent epimerase/dehydratase family. Dihydroflavonol-4-reductase subfamily.</text>
</comment>
<dbReference type="InterPro" id="IPR001509">
    <property type="entry name" value="Epimerase_deHydtase"/>
</dbReference>